<organism evidence="1 2">
    <name type="scientific">Alginatibacterium sediminis</name>
    <dbReference type="NCBI Taxonomy" id="2164068"/>
    <lineage>
        <taxon>Bacteria</taxon>
        <taxon>Pseudomonadati</taxon>
        <taxon>Pseudomonadota</taxon>
        <taxon>Gammaproteobacteria</taxon>
        <taxon>Alteromonadales</taxon>
        <taxon>Alteromonadaceae</taxon>
        <taxon>Alginatibacterium</taxon>
    </lineage>
</organism>
<dbReference type="AlphaFoldDB" id="A0A420E5M8"/>
<dbReference type="EMBL" id="RAQO01000012">
    <property type="protein sequence ID" value="RKF13159.1"/>
    <property type="molecule type" value="Genomic_DNA"/>
</dbReference>
<gene>
    <name evidence="1" type="ORF">DBZ36_19035</name>
</gene>
<comment type="caution">
    <text evidence="1">The sequence shown here is derived from an EMBL/GenBank/DDBJ whole genome shotgun (WGS) entry which is preliminary data.</text>
</comment>
<sequence>MYKSAVKDCFRVQERSQDSFKVQERIQDSFRVQGRSQDCFRVQGARCKVQGARCKVQGASLSTTDFVRNTKKKTFTNSVVKVFGLGELKLLVN</sequence>
<reference evidence="1 2" key="1">
    <citation type="submission" date="2018-09" db="EMBL/GenBank/DDBJ databases">
        <authorList>
            <person name="Wang Z."/>
        </authorList>
    </citation>
    <scope>NUCLEOTIDE SEQUENCE [LARGE SCALE GENOMIC DNA]</scope>
    <source>
        <strain evidence="1 2">ALS 81</strain>
    </source>
</reference>
<name>A0A420E5M8_9ALTE</name>
<protein>
    <submittedName>
        <fullName evidence="1">Uncharacterized protein</fullName>
    </submittedName>
</protein>
<accession>A0A420E5M8</accession>
<dbReference type="Proteomes" id="UP000286482">
    <property type="component" value="Unassembled WGS sequence"/>
</dbReference>
<keyword evidence="2" id="KW-1185">Reference proteome</keyword>
<proteinExistence type="predicted"/>
<evidence type="ECO:0000313" key="1">
    <source>
        <dbReference type="EMBL" id="RKF13159.1"/>
    </source>
</evidence>
<evidence type="ECO:0000313" key="2">
    <source>
        <dbReference type="Proteomes" id="UP000286482"/>
    </source>
</evidence>